<gene>
    <name evidence="2" type="ORF">ES676_05590</name>
</gene>
<reference evidence="2 3" key="1">
    <citation type="submission" date="2019-08" db="EMBL/GenBank/DDBJ databases">
        <title>Genomes of Antarctic Bizionia species.</title>
        <authorList>
            <person name="Bowman J.P."/>
        </authorList>
    </citation>
    <scope>NUCLEOTIDE SEQUENCE [LARGE SCALE GENOMIC DNA]</scope>
    <source>
        <strain evidence="2 3">HFD</strain>
    </source>
</reference>
<accession>A0A8H2QLZ8</accession>
<dbReference type="AlphaFoldDB" id="A0A8H2QLZ8"/>
<feature type="domain" description="T9SS-like galactose binding" evidence="1">
    <location>
        <begin position="137"/>
        <end position="252"/>
    </location>
</feature>
<comment type="caution">
    <text evidence="2">The sequence shown here is derived from an EMBL/GenBank/DDBJ whole genome shotgun (WGS) entry which is preliminary data.</text>
</comment>
<sequence>MPATAPIGQHRMRIVTADFMTTPNPCYNGSYGVTLDFTLDVQMLSCTLAEATFTIVPDCDNDQITVDVDVTSLGDASTLTISNDFDGTTTTVSTLDVFPVGPFPLNQDVNIFITNDQNTDCVISSGVLNLPACAPDNDDCINATPFLANADDTCTNNVSGTLFGATESTQANDCGGTTNDDVWFSFEALSTDHAVDVSNIQGSFFINYGVYEGTDCSALTNIDCGFTDTLIVNNLTIGDTYYIRVNSNSDEDYQDITFDLCVYSVPPAIIVDDTTYTVDQLVEDVLINSPCSTVSNITWSTGTDFGDVNGIGYFEANGSSFPFESGIMMTTGNVLDAAGPETGTIAGGTSLWPGDTDLENEIPNVSSNNASIIEFDFVPLIDEMSFDFIFAAEEYGTFQCGYSDAFAFLLTDTVTGVTTNIAVVPGTTTPISVFTIRDNAYNGNCSSENPALFGEFYGGAGLPPITSPTNFVGRTVPITAFSTVVPNRQYHIKLVIADDGDTSHDSAVFFAASSFQIGEVDLGADILLADGNANCEGDAVTLDVGVPVPANTVVTWYTLADGIQEPIAGEDGPTVEVTETGVYIVELVFNNNFSCFASDQIIVEFFPNPIANDSPIIYGCDSSNDAIATFNLTVNDAIIIGTQTDIVLSYYLTEQNAIDQIDPITTPTAYDSTATTIYVSAEDTATGCTGVGSFEIDLAPKPVLTQPQDVQGCDDDGDGYSLFNLTVNEASIITNASDYIFTYHITLADAETNTDAILDPTAFDSNPTTVYVRVEDATSGCFETTTLGLILADAPETTFDSNNVYEVCPNASSPITVTATGVNYNASEVSVTWYNEGVLIPGANSLALSTVLTQGTYTVEVSFIASGCTASEDVEVYELENCIIPQGISPNGDNKNDFFDLSSFDVQSLEIFNRYGTKVYSRANYTN</sequence>
<organism evidence="2 3">
    <name type="scientific">Bizionia saleffrena</name>
    <dbReference type="NCBI Taxonomy" id="291189"/>
    <lineage>
        <taxon>Bacteria</taxon>
        <taxon>Pseudomonadati</taxon>
        <taxon>Bacteroidota</taxon>
        <taxon>Flavobacteriia</taxon>
        <taxon>Flavobacteriales</taxon>
        <taxon>Flavobacteriaceae</taxon>
        <taxon>Bizionia</taxon>
    </lineage>
</organism>
<evidence type="ECO:0000313" key="2">
    <source>
        <dbReference type="EMBL" id="TYB76154.1"/>
    </source>
</evidence>
<dbReference type="NCBIfam" id="NF038133">
    <property type="entry name" value="choice_anch_L"/>
    <property type="match status" value="1"/>
</dbReference>
<dbReference type="InterPro" id="IPR056600">
    <property type="entry name" value="GBD_T9SS_assoc"/>
</dbReference>
<evidence type="ECO:0000313" key="3">
    <source>
        <dbReference type="Proteomes" id="UP000323324"/>
    </source>
</evidence>
<dbReference type="Proteomes" id="UP000323324">
    <property type="component" value="Unassembled WGS sequence"/>
</dbReference>
<dbReference type="Pfam" id="PF23759">
    <property type="entry name" value="GBD_T9SS_assoc"/>
    <property type="match status" value="1"/>
</dbReference>
<name>A0A8H2QLZ8_9FLAO</name>
<evidence type="ECO:0000259" key="1">
    <source>
        <dbReference type="Pfam" id="PF23759"/>
    </source>
</evidence>
<proteinExistence type="predicted"/>
<protein>
    <recommendedName>
        <fullName evidence="1">T9SS-like galactose binding domain-containing protein</fullName>
    </recommendedName>
</protein>
<keyword evidence="3" id="KW-1185">Reference proteome</keyword>
<feature type="non-terminal residue" evidence="2">
    <location>
        <position position="927"/>
    </location>
</feature>
<dbReference type="Pfam" id="PF13585">
    <property type="entry name" value="CHU_C"/>
    <property type="match status" value="1"/>
</dbReference>
<dbReference type="InterPro" id="IPR049804">
    <property type="entry name" value="Choice_anch_L"/>
</dbReference>
<dbReference type="EMBL" id="VSKM01000005">
    <property type="protein sequence ID" value="TYB76154.1"/>
    <property type="molecule type" value="Genomic_DNA"/>
</dbReference>